<keyword evidence="2" id="KW-0813">Transport</keyword>
<protein>
    <submittedName>
        <fullName evidence="9">Cobalamin biosynthesis protein CbiM</fullName>
    </submittedName>
    <submittedName>
        <fullName evidence="8">Cobalt transport protein CbiM</fullName>
    </submittedName>
</protein>
<comment type="caution">
    <text evidence="8">The sequence shown here is derived from an EMBL/GenBank/DDBJ whole genome shotgun (WGS) entry which is preliminary data.</text>
</comment>
<dbReference type="Proteomes" id="UP000052237">
    <property type="component" value="Unassembled WGS sequence"/>
</dbReference>
<evidence type="ECO:0000313" key="10">
    <source>
        <dbReference type="Proteomes" id="UP000052237"/>
    </source>
</evidence>
<evidence type="ECO:0000313" key="9">
    <source>
        <dbReference type="EMBL" id="PPB73103.1"/>
    </source>
</evidence>
<keyword evidence="10" id="KW-1185">Reference proteome</keyword>
<dbReference type="Pfam" id="PF01891">
    <property type="entry name" value="CbiM"/>
    <property type="match status" value="1"/>
</dbReference>
<feature type="transmembrane region" description="Helical" evidence="7">
    <location>
        <begin position="63"/>
        <end position="85"/>
    </location>
</feature>
<keyword evidence="5 7" id="KW-1133">Transmembrane helix</keyword>
<gene>
    <name evidence="9" type="ORF">CDQ78_01655</name>
    <name evidence="8" type="ORF">ERS686654_01711</name>
</gene>
<keyword evidence="6 7" id="KW-0472">Membrane</keyword>
<evidence type="ECO:0000256" key="6">
    <source>
        <dbReference type="ARBA" id="ARBA00023136"/>
    </source>
</evidence>
<proteinExistence type="predicted"/>
<organism evidence="8 10">
    <name type="scientific">Campylobacter hyointestinalis subsp. hyointestinalis</name>
    <dbReference type="NCBI Taxonomy" id="91352"/>
    <lineage>
        <taxon>Bacteria</taxon>
        <taxon>Pseudomonadati</taxon>
        <taxon>Campylobacterota</taxon>
        <taxon>Epsilonproteobacteria</taxon>
        <taxon>Campylobacterales</taxon>
        <taxon>Campylobacteraceae</taxon>
        <taxon>Campylobacter</taxon>
    </lineage>
</organism>
<dbReference type="InterPro" id="IPR002751">
    <property type="entry name" value="CbiM/NikMN"/>
</dbReference>
<reference evidence="8 10" key="1">
    <citation type="submission" date="2015-11" db="EMBL/GenBank/DDBJ databases">
        <authorList>
            <consortium name="Pathogen Informatics"/>
        </authorList>
    </citation>
    <scope>NUCLEOTIDE SEQUENCE [LARGE SCALE GENOMIC DNA]</scope>
    <source>
        <strain evidence="8 10">006A-0059</strain>
    </source>
</reference>
<dbReference type="GO" id="GO:0000041">
    <property type="term" value="P:transition metal ion transport"/>
    <property type="evidence" value="ECO:0007669"/>
    <property type="project" value="InterPro"/>
</dbReference>
<feature type="transmembrane region" description="Helical" evidence="7">
    <location>
        <begin position="91"/>
        <end position="113"/>
    </location>
</feature>
<evidence type="ECO:0000313" key="8">
    <source>
        <dbReference type="EMBL" id="CUU86763.1"/>
    </source>
</evidence>
<dbReference type="EMBL" id="NIQP01000001">
    <property type="protein sequence ID" value="PPB73103.1"/>
    <property type="molecule type" value="Genomic_DNA"/>
</dbReference>
<accession>A0A0S4RSV9</accession>
<keyword evidence="4 7" id="KW-0812">Transmembrane</keyword>
<feature type="transmembrane region" description="Helical" evidence="7">
    <location>
        <begin position="134"/>
        <end position="157"/>
    </location>
</feature>
<dbReference type="AlphaFoldDB" id="A0A0S4RSV9"/>
<dbReference type="Proteomes" id="UP000239685">
    <property type="component" value="Unassembled WGS sequence"/>
</dbReference>
<dbReference type="NCBIfam" id="NF004909">
    <property type="entry name" value="PRK06265.2-5"/>
    <property type="match status" value="1"/>
</dbReference>
<evidence type="ECO:0000313" key="11">
    <source>
        <dbReference type="Proteomes" id="UP000239685"/>
    </source>
</evidence>
<dbReference type="RefSeq" id="WP_059425642.1">
    <property type="nucleotide sequence ID" value="NZ_FAUT01000001.1"/>
</dbReference>
<dbReference type="Gene3D" id="1.10.1760.20">
    <property type="match status" value="1"/>
</dbReference>
<sequence length="200" mass="21610">MHISEGVLKPEIIIPAAVVAGIWVVYLLYKLNFKDIPKIACMSAIFFVASFIHVPLGPTSIHLILGGLVGAFLGVNAMLAIFVGLLLQALFFGYGGISVLGVNLLMIGTPAILGRYFVKLSLKECKHQRVYQSICWFLVGFVSLLVSALVLSIILVLNGKEFFAIAGLALASNLVLMVIEGIISLFAISFIYKVNRGLLN</sequence>
<dbReference type="GO" id="GO:0005886">
    <property type="term" value="C:plasma membrane"/>
    <property type="evidence" value="ECO:0007669"/>
    <property type="project" value="UniProtKB-SubCell"/>
</dbReference>
<evidence type="ECO:0000256" key="7">
    <source>
        <dbReference type="SAM" id="Phobius"/>
    </source>
</evidence>
<evidence type="ECO:0000256" key="3">
    <source>
        <dbReference type="ARBA" id="ARBA00022475"/>
    </source>
</evidence>
<comment type="subcellular location">
    <subcellularLocation>
        <location evidence="1">Cell membrane</location>
        <topology evidence="1">Multi-pass membrane protein</topology>
    </subcellularLocation>
</comment>
<reference evidence="9 11" key="2">
    <citation type="submission" date="2017-06" db="EMBL/GenBank/DDBJ databases">
        <title>Updating the genomic taxonomy and epidemiology of Campylobacter hyointestinalis; discovery in New Zealand farmed ruminants.</title>
        <authorList>
            <person name="Wilkinson D.A."/>
            <person name="Fayaz A."/>
            <person name="Biggs P.J."/>
            <person name="Midwinter A.C."/>
        </authorList>
    </citation>
    <scope>NUCLEOTIDE SEQUENCE [LARGE SCALE GENOMIC DNA]</scope>
    <source>
        <strain evidence="9 11">S1614a</strain>
    </source>
</reference>
<accession>A0A855N905</accession>
<feature type="transmembrane region" description="Helical" evidence="7">
    <location>
        <begin position="163"/>
        <end position="192"/>
    </location>
</feature>
<evidence type="ECO:0000256" key="1">
    <source>
        <dbReference type="ARBA" id="ARBA00004651"/>
    </source>
</evidence>
<dbReference type="PANTHER" id="PTHR34229:SF1">
    <property type="entry name" value="METAL TRANSPORT PROTEIN HI_1621-RELATED"/>
    <property type="match status" value="1"/>
</dbReference>
<feature type="transmembrane region" description="Helical" evidence="7">
    <location>
        <begin position="12"/>
        <end position="29"/>
    </location>
</feature>
<feature type="transmembrane region" description="Helical" evidence="7">
    <location>
        <begin position="35"/>
        <end position="56"/>
    </location>
</feature>
<evidence type="ECO:0000256" key="2">
    <source>
        <dbReference type="ARBA" id="ARBA00022448"/>
    </source>
</evidence>
<dbReference type="EMBL" id="FAVB01000004">
    <property type="protein sequence ID" value="CUU86763.1"/>
    <property type="molecule type" value="Genomic_DNA"/>
</dbReference>
<keyword evidence="3" id="KW-1003">Cell membrane</keyword>
<evidence type="ECO:0000256" key="4">
    <source>
        <dbReference type="ARBA" id="ARBA00022692"/>
    </source>
</evidence>
<evidence type="ECO:0000256" key="5">
    <source>
        <dbReference type="ARBA" id="ARBA00022989"/>
    </source>
</evidence>
<name>A0A0S4RSV9_CAMHY</name>
<dbReference type="PANTHER" id="PTHR34229">
    <property type="entry name" value="METAL TRANSPORT PROTEIN HI_1621-RELATED"/>
    <property type="match status" value="1"/>
</dbReference>